<evidence type="ECO:0000313" key="7">
    <source>
        <dbReference type="Proteomes" id="UP000286934"/>
    </source>
</evidence>
<reference evidence="7" key="1">
    <citation type="journal article" date="2018" name="Front. Microbiol.">
        <title>Genome-Based Analysis Reveals the Taxonomy and Diversity of the Family Idiomarinaceae.</title>
        <authorList>
            <person name="Liu Y."/>
            <person name="Lai Q."/>
            <person name="Shao Z."/>
        </authorList>
    </citation>
    <scope>NUCLEOTIDE SEQUENCE [LARGE SCALE GENOMIC DNA]</scope>
    <source>
        <strain evidence="7">AIS</strain>
    </source>
</reference>
<feature type="chain" id="PRO_5018970172" description="Photosynthesis system II assembly factor Ycf48/Hcf136-like domain-containing protein" evidence="4">
    <location>
        <begin position="21"/>
        <end position="377"/>
    </location>
</feature>
<evidence type="ECO:0000256" key="3">
    <source>
        <dbReference type="SAM" id="Coils"/>
    </source>
</evidence>
<dbReference type="Gene3D" id="2.130.10.10">
    <property type="entry name" value="YVTN repeat-like/Quinoprotein amine dehydrogenase"/>
    <property type="match status" value="1"/>
</dbReference>
<gene>
    <name evidence="6" type="ORF">CWE13_01935</name>
</gene>
<keyword evidence="7" id="KW-1185">Reference proteome</keyword>
<evidence type="ECO:0000256" key="1">
    <source>
        <dbReference type="ARBA" id="ARBA00022531"/>
    </source>
</evidence>
<dbReference type="PANTHER" id="PTHR47199:SF2">
    <property type="entry name" value="PHOTOSYSTEM II STABILITY_ASSEMBLY FACTOR HCF136, CHLOROPLASTIC"/>
    <property type="match status" value="1"/>
</dbReference>
<dbReference type="RefSeq" id="WP_126805645.1">
    <property type="nucleotide sequence ID" value="NZ_PIPP01000001.1"/>
</dbReference>
<evidence type="ECO:0000259" key="5">
    <source>
        <dbReference type="Pfam" id="PF14870"/>
    </source>
</evidence>
<dbReference type="Proteomes" id="UP000286934">
    <property type="component" value="Unassembled WGS sequence"/>
</dbReference>
<dbReference type="AlphaFoldDB" id="A0A432WXB5"/>
<proteinExistence type="predicted"/>
<dbReference type="GO" id="GO:0015979">
    <property type="term" value="P:photosynthesis"/>
    <property type="evidence" value="ECO:0007669"/>
    <property type="project" value="UniProtKB-KW"/>
</dbReference>
<dbReference type="OrthoDB" id="9813892at2"/>
<dbReference type="InterPro" id="IPR015943">
    <property type="entry name" value="WD40/YVTN_repeat-like_dom_sf"/>
</dbReference>
<keyword evidence="2" id="KW-0604">Photosystem II</keyword>
<accession>A0A432WXB5</accession>
<dbReference type="SUPFAM" id="SSF110296">
    <property type="entry name" value="Oligoxyloglucan reducing end-specific cellobiohydrolase"/>
    <property type="match status" value="1"/>
</dbReference>
<sequence>MKRIALAGMVSALLSGAVLSQPVVAETYDPLFTPSPTAPRATQGLLVGAEKFGQKFVVVGDYGTILTGSNNTEWQQSNVPTSVLLTSVSVVDEQYMWAAGHQGALLRSTDGGQEWSMMMDGHQLLELEYAWLQQKEEELIAAIENAEDDYEAEELEYALDELSFQMGGAEIQYEVGPTKPFLDVHFFNREVGLAVGAYGTILRTTDGGQTWRVENDAIDNVIGYHINKLVPGPDQSLILIGEAGLLARSDDMGASFEMLDSPYHGSLFGALFDDSGNLWVYGLRGNVFVSEDGYSFEAIDVDTRYNLNGGLALSDGRIVLVGHAGVMAVIEPDTMDIDIFSHPSGSPISDIQQGIGNEVILLGRAGLQTFALPAASQ</sequence>
<dbReference type="CDD" id="cd15482">
    <property type="entry name" value="Sialidase_non-viral"/>
    <property type="match status" value="1"/>
</dbReference>
<evidence type="ECO:0000313" key="6">
    <source>
        <dbReference type="EMBL" id="RUO38424.1"/>
    </source>
</evidence>
<dbReference type="EMBL" id="PIPP01000001">
    <property type="protein sequence ID" value="RUO38424.1"/>
    <property type="molecule type" value="Genomic_DNA"/>
</dbReference>
<comment type="caution">
    <text evidence="6">The sequence shown here is derived from an EMBL/GenBank/DDBJ whole genome shotgun (WGS) entry which is preliminary data.</text>
</comment>
<keyword evidence="4" id="KW-0732">Signal</keyword>
<keyword evidence="3" id="KW-0175">Coiled coil</keyword>
<dbReference type="InterPro" id="IPR028203">
    <property type="entry name" value="PSII_CF48-like_dom"/>
</dbReference>
<dbReference type="GO" id="GO:0009523">
    <property type="term" value="C:photosystem II"/>
    <property type="evidence" value="ECO:0007669"/>
    <property type="project" value="UniProtKB-KW"/>
</dbReference>
<name>A0A432WXB5_9GAMM</name>
<protein>
    <recommendedName>
        <fullName evidence="5">Photosynthesis system II assembly factor Ycf48/Hcf136-like domain-containing protein</fullName>
    </recommendedName>
</protein>
<evidence type="ECO:0000256" key="4">
    <source>
        <dbReference type="SAM" id="SignalP"/>
    </source>
</evidence>
<feature type="signal peptide" evidence="4">
    <location>
        <begin position="1"/>
        <end position="20"/>
    </location>
</feature>
<evidence type="ECO:0000256" key="2">
    <source>
        <dbReference type="ARBA" id="ARBA00023276"/>
    </source>
</evidence>
<dbReference type="Pfam" id="PF14870">
    <property type="entry name" value="PSII_BNR"/>
    <property type="match status" value="1"/>
</dbReference>
<keyword evidence="1" id="KW-0602">Photosynthesis</keyword>
<feature type="coiled-coil region" evidence="3">
    <location>
        <begin position="129"/>
        <end position="156"/>
    </location>
</feature>
<dbReference type="PANTHER" id="PTHR47199">
    <property type="entry name" value="PHOTOSYSTEM II STABILITY/ASSEMBLY FACTOR HCF136, CHLOROPLASTIC"/>
    <property type="match status" value="1"/>
</dbReference>
<feature type="domain" description="Photosynthesis system II assembly factor Ycf48/Hcf136-like" evidence="5">
    <location>
        <begin position="178"/>
        <end position="259"/>
    </location>
</feature>
<organism evidence="6 7">
    <name type="scientific">Aliidiomarina shirensis</name>
    <dbReference type="NCBI Taxonomy" id="1048642"/>
    <lineage>
        <taxon>Bacteria</taxon>
        <taxon>Pseudomonadati</taxon>
        <taxon>Pseudomonadota</taxon>
        <taxon>Gammaproteobacteria</taxon>
        <taxon>Alteromonadales</taxon>
        <taxon>Idiomarinaceae</taxon>
        <taxon>Aliidiomarina</taxon>
    </lineage>
</organism>